<evidence type="ECO:0000313" key="14">
    <source>
        <dbReference type="Proteomes" id="UP000663891"/>
    </source>
</evidence>
<gene>
    <name evidence="13" type="ORF">VCS650_LOCUS22040</name>
</gene>
<dbReference type="PRINTS" id="PR00685">
    <property type="entry name" value="TIFACTORIIB"/>
</dbReference>
<dbReference type="SMART" id="SM00385">
    <property type="entry name" value="CYCLIN"/>
    <property type="match status" value="2"/>
</dbReference>
<dbReference type="Pfam" id="PF00382">
    <property type="entry name" value="TFIIB"/>
    <property type="match status" value="2"/>
</dbReference>
<dbReference type="GO" id="GO:0097550">
    <property type="term" value="C:transcription preinitiation complex"/>
    <property type="evidence" value="ECO:0007669"/>
    <property type="project" value="TreeGrafter"/>
</dbReference>
<keyword evidence="4" id="KW-0677">Repeat</keyword>
<dbReference type="CDD" id="cd20551">
    <property type="entry name" value="CYCLIN_TFIIB_rpt1"/>
    <property type="match status" value="1"/>
</dbReference>
<dbReference type="OrthoDB" id="25790at2759"/>
<dbReference type="SUPFAM" id="SSF57783">
    <property type="entry name" value="Zinc beta-ribbon"/>
    <property type="match status" value="1"/>
</dbReference>
<evidence type="ECO:0000256" key="9">
    <source>
        <dbReference type="ARBA" id="ARBA00023242"/>
    </source>
</evidence>
<evidence type="ECO:0000256" key="8">
    <source>
        <dbReference type="ARBA" id="ARBA00023163"/>
    </source>
</evidence>
<dbReference type="Gene3D" id="2.20.25.10">
    <property type="match status" value="1"/>
</dbReference>
<evidence type="ECO:0000256" key="10">
    <source>
        <dbReference type="ARBA" id="ARBA00031706"/>
    </source>
</evidence>
<name>A0A814RSQ4_9BILA</name>
<feature type="domain" description="TFIIB-type" evidence="12">
    <location>
        <begin position="6"/>
        <end position="37"/>
    </location>
</feature>
<reference evidence="13" key="1">
    <citation type="submission" date="2021-02" db="EMBL/GenBank/DDBJ databases">
        <authorList>
            <person name="Nowell W R."/>
        </authorList>
    </citation>
    <scope>NUCLEOTIDE SEQUENCE</scope>
</reference>
<dbReference type="Gene3D" id="1.10.472.10">
    <property type="entry name" value="Cyclin-like"/>
    <property type="match status" value="2"/>
</dbReference>
<evidence type="ECO:0000256" key="3">
    <source>
        <dbReference type="ARBA" id="ARBA00022723"/>
    </source>
</evidence>
<dbReference type="InterPro" id="IPR013763">
    <property type="entry name" value="Cyclin-like_dom"/>
</dbReference>
<keyword evidence="7" id="KW-0805">Transcription regulation</keyword>
<keyword evidence="3" id="KW-0479">Metal-binding</keyword>
<comment type="similarity">
    <text evidence="2">Belongs to the TFIIB family.</text>
</comment>
<dbReference type="InterPro" id="IPR036915">
    <property type="entry name" value="Cyclin-like_sf"/>
</dbReference>
<dbReference type="GO" id="GO:0070897">
    <property type="term" value="P:transcription preinitiation complex assembly"/>
    <property type="evidence" value="ECO:0007669"/>
    <property type="project" value="InterPro"/>
</dbReference>
<dbReference type="GO" id="GO:0016251">
    <property type="term" value="F:RNA polymerase II general transcription initiation factor activity"/>
    <property type="evidence" value="ECO:0007669"/>
    <property type="project" value="TreeGrafter"/>
</dbReference>
<dbReference type="PANTHER" id="PTHR11618:SF13">
    <property type="entry name" value="TRANSCRIPTION INITIATION FACTOR IIB"/>
    <property type="match status" value="1"/>
</dbReference>
<protein>
    <recommendedName>
        <fullName evidence="10">General transcription factor TFIIB</fullName>
    </recommendedName>
</protein>
<sequence>MTRYVKQLACRFHPEAVLIEDYRAGDMICSACGLVVGDRMIDVGSEWRTFSNDSDTKDMSRVGGAANPLFNNDNLETMMSLGTGAGAVDEFGKQKYTAGGSHKMSSADNTLRNTFDVIRQMAGRISLSNRIIHRACFIFKHSHENKCVRGRSQDVIVAACIYIACRQENAQRTIKEICAISTNASKKDIGRCFTQIIKNLPISNQPTSVDVINLIPRFCSQLEFREEILIKKTAVHIAERAKEICDIQSRAPKSTNIKILIKKTAVHIAERAKEICDIQSRAPDSIAGASIYMACAAVGEQKRMENIQTIVGVTENTIRQIYKIMLPKASQLFPADFQFKCLPANLPSS</sequence>
<dbReference type="Pfam" id="PF08271">
    <property type="entry name" value="Zn_Ribbon_TF"/>
    <property type="match status" value="1"/>
</dbReference>
<evidence type="ECO:0000259" key="12">
    <source>
        <dbReference type="PROSITE" id="PS51134"/>
    </source>
</evidence>
<evidence type="ECO:0000256" key="1">
    <source>
        <dbReference type="ARBA" id="ARBA00004123"/>
    </source>
</evidence>
<evidence type="ECO:0000256" key="7">
    <source>
        <dbReference type="ARBA" id="ARBA00023015"/>
    </source>
</evidence>
<dbReference type="GO" id="GO:0005634">
    <property type="term" value="C:nucleus"/>
    <property type="evidence" value="ECO:0007669"/>
    <property type="project" value="UniProtKB-SubCell"/>
</dbReference>
<dbReference type="InterPro" id="IPR013150">
    <property type="entry name" value="TFIIB_cyclin"/>
</dbReference>
<dbReference type="FunFam" id="1.10.472.10:FF:000019">
    <property type="entry name" value="transcription initiation factor IIB"/>
    <property type="match status" value="1"/>
</dbReference>
<accession>A0A814RSQ4</accession>
<dbReference type="EMBL" id="CAJNON010000244">
    <property type="protein sequence ID" value="CAF1136811.1"/>
    <property type="molecule type" value="Genomic_DNA"/>
</dbReference>
<keyword evidence="6" id="KW-0862">Zinc</keyword>
<keyword evidence="8" id="KW-0804">Transcription</keyword>
<dbReference type="GO" id="GO:0006367">
    <property type="term" value="P:transcription initiation at RNA polymerase II promoter"/>
    <property type="evidence" value="ECO:0007669"/>
    <property type="project" value="TreeGrafter"/>
</dbReference>
<comment type="caution">
    <text evidence="13">The sequence shown here is derived from an EMBL/GenBank/DDBJ whole genome shotgun (WGS) entry which is preliminary data.</text>
</comment>
<dbReference type="InterPro" id="IPR000812">
    <property type="entry name" value="TFIIB"/>
</dbReference>
<dbReference type="AlphaFoldDB" id="A0A814RSQ4"/>
<dbReference type="InterPro" id="IPR013137">
    <property type="entry name" value="Znf_TFIIB"/>
</dbReference>
<evidence type="ECO:0000256" key="4">
    <source>
        <dbReference type="ARBA" id="ARBA00022737"/>
    </source>
</evidence>
<dbReference type="PROSITE" id="PS51134">
    <property type="entry name" value="ZF_TFIIB"/>
    <property type="match status" value="1"/>
</dbReference>
<evidence type="ECO:0000256" key="6">
    <source>
        <dbReference type="ARBA" id="ARBA00022833"/>
    </source>
</evidence>
<evidence type="ECO:0000313" key="13">
    <source>
        <dbReference type="EMBL" id="CAF1136811.1"/>
    </source>
</evidence>
<evidence type="ECO:0000256" key="5">
    <source>
        <dbReference type="ARBA" id="ARBA00022771"/>
    </source>
</evidence>
<evidence type="ECO:0000256" key="2">
    <source>
        <dbReference type="ARBA" id="ARBA00010857"/>
    </source>
</evidence>
<dbReference type="SUPFAM" id="SSF47954">
    <property type="entry name" value="Cyclin-like"/>
    <property type="match status" value="2"/>
</dbReference>
<dbReference type="GO" id="GO:0017025">
    <property type="term" value="F:TBP-class protein binding"/>
    <property type="evidence" value="ECO:0007669"/>
    <property type="project" value="InterPro"/>
</dbReference>
<evidence type="ECO:0000256" key="11">
    <source>
        <dbReference type="PROSITE-ProRule" id="PRU00469"/>
    </source>
</evidence>
<comment type="subcellular location">
    <subcellularLocation>
        <location evidence="1">Nucleus</location>
    </subcellularLocation>
</comment>
<dbReference type="GO" id="GO:0008270">
    <property type="term" value="F:zinc ion binding"/>
    <property type="evidence" value="ECO:0007669"/>
    <property type="project" value="UniProtKB-KW"/>
</dbReference>
<dbReference type="PANTHER" id="PTHR11618">
    <property type="entry name" value="TRANSCRIPTION INITIATION FACTOR IIB-RELATED"/>
    <property type="match status" value="1"/>
</dbReference>
<dbReference type="Proteomes" id="UP000663891">
    <property type="component" value="Unassembled WGS sequence"/>
</dbReference>
<keyword evidence="9" id="KW-0539">Nucleus</keyword>
<keyword evidence="5 11" id="KW-0863">Zinc-finger</keyword>
<organism evidence="13 14">
    <name type="scientific">Adineta steineri</name>
    <dbReference type="NCBI Taxonomy" id="433720"/>
    <lineage>
        <taxon>Eukaryota</taxon>
        <taxon>Metazoa</taxon>
        <taxon>Spiralia</taxon>
        <taxon>Gnathifera</taxon>
        <taxon>Rotifera</taxon>
        <taxon>Eurotatoria</taxon>
        <taxon>Bdelloidea</taxon>
        <taxon>Adinetida</taxon>
        <taxon>Adinetidae</taxon>
        <taxon>Adineta</taxon>
    </lineage>
</organism>
<proteinExistence type="inferred from homology"/>